<dbReference type="GO" id="GO:0005765">
    <property type="term" value="C:lysosomal membrane"/>
    <property type="evidence" value="ECO:0007669"/>
    <property type="project" value="UniProtKB-SubCell"/>
</dbReference>
<keyword evidence="5 11" id="KW-0812">Transmembrane</keyword>
<keyword evidence="7 11" id="KW-0378">Hydrolase</keyword>
<proteinExistence type="predicted"/>
<evidence type="ECO:0000256" key="11">
    <source>
        <dbReference type="RuleBase" id="RU365008"/>
    </source>
</evidence>
<evidence type="ECO:0000256" key="9">
    <source>
        <dbReference type="ARBA" id="ARBA00023136"/>
    </source>
</evidence>
<comment type="subcellular location">
    <subcellularLocation>
        <location evidence="2 11">Late endosome membrane</location>
        <topology evidence="2 11">Multi-pass membrane protein</topology>
    </subcellularLocation>
    <subcellularLocation>
        <location evidence="3 11">Lysosome membrane</location>
        <topology evidence="3 11">Multi-pass membrane protein</topology>
    </subcellularLocation>
</comment>
<keyword evidence="9 11" id="KW-0472">Membrane</keyword>
<keyword evidence="6 11" id="KW-0967">Endosome</keyword>
<evidence type="ECO:0000313" key="14">
    <source>
        <dbReference type="WBParaSite" id="nRc.2.0.1.t07620-RA"/>
    </source>
</evidence>
<evidence type="ECO:0000256" key="4">
    <source>
        <dbReference type="ARBA" id="ARBA00012936"/>
    </source>
</evidence>
<evidence type="ECO:0000256" key="1">
    <source>
        <dbReference type="ARBA" id="ARBA00001261"/>
    </source>
</evidence>
<protein>
    <recommendedName>
        <fullName evidence="4 11">Phosphatidylinositol-4,5-bisphosphate 4-phosphatase</fullName>
        <ecNumber evidence="4 11">3.1.3.78</ecNumber>
    </recommendedName>
</protein>
<dbReference type="OMA" id="ATYISWA"/>
<evidence type="ECO:0000256" key="10">
    <source>
        <dbReference type="ARBA" id="ARBA00023228"/>
    </source>
</evidence>
<feature type="compositionally biased region" description="Polar residues" evidence="12">
    <location>
        <begin position="12"/>
        <end position="26"/>
    </location>
</feature>
<comment type="function">
    <text evidence="11">Catalyzes the hydrolysis of phosphatidylinositol-4,5-bisphosphate (PtdIns-4,5-P2) to phosphatidylinositol-4-phosphate (PtdIns-4-P).</text>
</comment>
<evidence type="ECO:0000256" key="3">
    <source>
        <dbReference type="ARBA" id="ARBA00004155"/>
    </source>
</evidence>
<evidence type="ECO:0000256" key="5">
    <source>
        <dbReference type="ARBA" id="ARBA00022692"/>
    </source>
</evidence>
<dbReference type="AlphaFoldDB" id="A0A915I1P3"/>
<keyword evidence="10 11" id="KW-0458">Lysosome</keyword>
<feature type="region of interest" description="Disordered" evidence="12">
    <location>
        <begin position="1"/>
        <end position="36"/>
    </location>
</feature>
<keyword evidence="8 11" id="KW-1133">Transmembrane helix</keyword>
<name>A0A915I1P3_ROMCU</name>
<feature type="transmembrane region" description="Helical" evidence="11">
    <location>
        <begin position="180"/>
        <end position="201"/>
    </location>
</feature>
<organism evidence="13 14">
    <name type="scientific">Romanomermis culicivorax</name>
    <name type="common">Nematode worm</name>
    <dbReference type="NCBI Taxonomy" id="13658"/>
    <lineage>
        <taxon>Eukaryota</taxon>
        <taxon>Metazoa</taxon>
        <taxon>Ecdysozoa</taxon>
        <taxon>Nematoda</taxon>
        <taxon>Enoplea</taxon>
        <taxon>Dorylaimia</taxon>
        <taxon>Mermithida</taxon>
        <taxon>Mermithoidea</taxon>
        <taxon>Mermithidae</taxon>
        <taxon>Romanomermis</taxon>
    </lineage>
</organism>
<dbReference type="GO" id="GO:0030670">
    <property type="term" value="C:phagocytic vesicle membrane"/>
    <property type="evidence" value="ECO:0007669"/>
    <property type="project" value="TreeGrafter"/>
</dbReference>
<evidence type="ECO:0000256" key="7">
    <source>
        <dbReference type="ARBA" id="ARBA00022801"/>
    </source>
</evidence>
<feature type="transmembrane region" description="Helical" evidence="11">
    <location>
        <begin position="147"/>
        <end position="168"/>
    </location>
</feature>
<keyword evidence="13" id="KW-1185">Reference proteome</keyword>
<evidence type="ECO:0000313" key="13">
    <source>
        <dbReference type="Proteomes" id="UP000887565"/>
    </source>
</evidence>
<dbReference type="GO" id="GO:0034597">
    <property type="term" value="F:phosphatidylinositol-4,5-bisphosphate 4-phosphatase activity"/>
    <property type="evidence" value="ECO:0007669"/>
    <property type="project" value="UniProtKB-EC"/>
</dbReference>
<evidence type="ECO:0000256" key="6">
    <source>
        <dbReference type="ARBA" id="ARBA00022753"/>
    </source>
</evidence>
<reference evidence="14" key="1">
    <citation type="submission" date="2022-11" db="UniProtKB">
        <authorList>
            <consortium name="WormBaseParasite"/>
        </authorList>
    </citation>
    <scope>IDENTIFICATION</scope>
</reference>
<dbReference type="InterPro" id="IPR019178">
    <property type="entry name" value="PtdIns-P2-Ptase"/>
</dbReference>
<evidence type="ECO:0000256" key="2">
    <source>
        <dbReference type="ARBA" id="ARBA00004107"/>
    </source>
</evidence>
<dbReference type="PANTHER" id="PTHR21014">
    <property type="entry name" value="PHOSPHATIDYLINOSITOL-4,5-BISPHOSPHATE 4-PHOSPHATASE"/>
    <property type="match status" value="1"/>
</dbReference>
<dbReference type="GO" id="GO:0046856">
    <property type="term" value="P:phosphatidylinositol dephosphorylation"/>
    <property type="evidence" value="ECO:0007669"/>
    <property type="project" value="InterPro"/>
</dbReference>
<dbReference type="Pfam" id="PF09788">
    <property type="entry name" value="Tmemb_55A"/>
    <property type="match status" value="2"/>
</dbReference>
<dbReference type="GO" id="GO:0031902">
    <property type="term" value="C:late endosome membrane"/>
    <property type="evidence" value="ECO:0007669"/>
    <property type="project" value="UniProtKB-SubCell"/>
</dbReference>
<dbReference type="WBParaSite" id="nRc.2.0.1.t07620-RA">
    <property type="protein sequence ID" value="nRc.2.0.1.t07620-RA"/>
    <property type="gene ID" value="nRc.2.0.1.g07620"/>
</dbReference>
<accession>A0A915I1P3</accession>
<comment type="catalytic activity">
    <reaction evidence="1 11">
        <text>a 1,2-diacyl-sn-glycero-3-phospho-(1D-myo-inositol-4,5-bisphosphate) + H2O = a 1,2-diacyl-sn-glycero-3-phospho-(1D-myo-inositol-5-phosphate) + phosphate</text>
        <dbReference type="Rhea" id="RHEA:25674"/>
        <dbReference type="ChEBI" id="CHEBI:15377"/>
        <dbReference type="ChEBI" id="CHEBI:43474"/>
        <dbReference type="ChEBI" id="CHEBI:57795"/>
        <dbReference type="ChEBI" id="CHEBI:58456"/>
        <dbReference type="EC" id="3.1.3.78"/>
    </reaction>
</comment>
<dbReference type="PANTHER" id="PTHR21014:SF6">
    <property type="entry name" value="PHOSPHATIDYLINOSITOL-4,5-BISPHOSPHATE 4-PHOSPHATASE"/>
    <property type="match status" value="1"/>
</dbReference>
<dbReference type="GO" id="GO:0005886">
    <property type="term" value="C:plasma membrane"/>
    <property type="evidence" value="ECO:0007669"/>
    <property type="project" value="TreeGrafter"/>
</dbReference>
<evidence type="ECO:0000256" key="8">
    <source>
        <dbReference type="ARBA" id="ARBA00022989"/>
    </source>
</evidence>
<dbReference type="EC" id="3.1.3.78" evidence="4 11"/>
<evidence type="ECO:0000256" key="12">
    <source>
        <dbReference type="SAM" id="MobiDB-lite"/>
    </source>
</evidence>
<dbReference type="Proteomes" id="UP000887565">
    <property type="component" value="Unplaced"/>
</dbReference>
<sequence>MSERQPLLSPAETESTQIPSSEQVAESTDVPIAEKNGTTGGLTVNCRVCNEQINIEGKTAQHVVKCSNCNEATVIYCTYSSSSGRQKIRPMSVQLPINLQGFFEQNCLSAAKLVPMLKFNTMNNSLAHCPHCKISSSVGPSYAKKRFCLYFCLAVIVLAGGIGLAIGTNETASTTYPGLYALWAIFVLLSLLLFLRSFYFFRMKSIDV</sequence>